<dbReference type="EMBL" id="CP113864">
    <property type="protein sequence ID" value="WAM30726.1"/>
    <property type="molecule type" value="Genomic_DNA"/>
</dbReference>
<dbReference type="RefSeq" id="WP_045164638.1">
    <property type="nucleotide sequence ID" value="NZ_CP113864.1"/>
</dbReference>
<dbReference type="Gene3D" id="3.40.640.10">
    <property type="entry name" value="Type I PLP-dependent aspartate aminotransferase-like (Major domain)"/>
    <property type="match status" value="1"/>
</dbReference>
<dbReference type="InterPro" id="IPR015421">
    <property type="entry name" value="PyrdxlP-dep_Trfase_major"/>
</dbReference>
<protein>
    <submittedName>
        <fullName evidence="4">DegT/DnrJ/EryC1/StrS family aminotransferase</fullName>
    </submittedName>
</protein>
<dbReference type="InterPro" id="IPR000653">
    <property type="entry name" value="DegT/StrS_aminotransferase"/>
</dbReference>
<evidence type="ECO:0000256" key="3">
    <source>
        <dbReference type="RuleBase" id="RU004508"/>
    </source>
</evidence>
<evidence type="ECO:0000313" key="4">
    <source>
        <dbReference type="EMBL" id="WAM30726.1"/>
    </source>
</evidence>
<dbReference type="CDD" id="cd00616">
    <property type="entry name" value="AHBA_syn"/>
    <property type="match status" value="1"/>
</dbReference>
<dbReference type="InterPro" id="IPR015424">
    <property type="entry name" value="PyrdxlP-dep_Trfase"/>
</dbReference>
<dbReference type="PIRSF" id="PIRSF000390">
    <property type="entry name" value="PLP_StrS"/>
    <property type="match status" value="1"/>
</dbReference>
<evidence type="ECO:0000256" key="2">
    <source>
        <dbReference type="ARBA" id="ARBA00037999"/>
    </source>
</evidence>
<dbReference type="SUPFAM" id="SSF53383">
    <property type="entry name" value="PLP-dependent transferases"/>
    <property type="match status" value="1"/>
</dbReference>
<dbReference type="Gene3D" id="3.90.1150.10">
    <property type="entry name" value="Aspartate Aminotransferase, domain 1"/>
    <property type="match status" value="1"/>
</dbReference>
<dbReference type="Proteomes" id="UP001164745">
    <property type="component" value="Chromosome"/>
</dbReference>
<accession>A0ABY7BGJ7</accession>
<dbReference type="InterPro" id="IPR015422">
    <property type="entry name" value="PyrdxlP-dep_Trfase_small"/>
</dbReference>
<comment type="similarity">
    <text evidence="2 3">Belongs to the DegT/DnrJ/EryC1 family.</text>
</comment>
<proteinExistence type="inferred from homology"/>
<sequence length="370" mass="41602">MIPLIDLKRQYTMLSNEIMHAITEVLQSGQYILGPKVLEFEKRCSEYLNVKHCIGVGNGTDALVIALESLGIGNGNEVITTPFTFFATAEAIVRVGATPVFVDIDPLSYNINPEEIERKITPKTKAIMPVHIFGQVCDMNRILEIAKKYNLYVIEDACQAFGAEYNGKKAGTIGDVGCFSFFPTKNLGGFGDGGLIVTNNDEVAEKARMLRQHGSKKKYYNELIGFNSRLDEIQAAILLVKLKYIDEWNKKRSEIAEKYNHGLKLEGLVTPAKTNACERGHIYHLYILQYENRDKILEYLTQKGIATGIYYPVPLHLTKALRFLGHKEGDFKVAEEVSKRAFAIPMFPELKDEEVEFIISSINEFGGNFL</sequence>
<dbReference type="GO" id="GO:0008483">
    <property type="term" value="F:transaminase activity"/>
    <property type="evidence" value="ECO:0007669"/>
    <property type="project" value="UniProtKB-KW"/>
</dbReference>
<dbReference type="Pfam" id="PF01041">
    <property type="entry name" value="DegT_DnrJ_EryC1"/>
    <property type="match status" value="1"/>
</dbReference>
<dbReference type="PANTHER" id="PTHR30244:SF36">
    <property type="entry name" value="3-OXO-GLUCOSE-6-PHOSPHATE:GLUTAMATE AMINOTRANSFERASE"/>
    <property type="match status" value="1"/>
</dbReference>
<gene>
    <name evidence="4" type="ORF">OTJ99_001500</name>
</gene>
<evidence type="ECO:0000256" key="1">
    <source>
        <dbReference type="ARBA" id="ARBA00022898"/>
    </source>
</evidence>
<organism evidence="4 5">
    <name type="scientific">Caldicellulosiruptor naganoensis</name>
    <dbReference type="NCBI Taxonomy" id="29324"/>
    <lineage>
        <taxon>Bacteria</taxon>
        <taxon>Bacillati</taxon>
        <taxon>Bacillota</taxon>
        <taxon>Bacillota incertae sedis</taxon>
        <taxon>Caldicellulosiruptorales</taxon>
        <taxon>Caldicellulosiruptoraceae</taxon>
        <taxon>Caldicellulosiruptor</taxon>
    </lineage>
</organism>
<reference evidence="4" key="1">
    <citation type="submission" date="2022-12" db="EMBL/GenBank/DDBJ databases">
        <authorList>
            <person name="Bing R.G."/>
            <person name="Willard D.J."/>
            <person name="Manesh M.J.H."/>
            <person name="Laemthong T."/>
            <person name="Crosby J.R."/>
            <person name="Kelly R.M."/>
        </authorList>
    </citation>
    <scope>NUCLEOTIDE SEQUENCE</scope>
    <source>
        <strain evidence="4">DSM 8991</strain>
    </source>
</reference>
<keyword evidence="4" id="KW-0808">Transferase</keyword>
<keyword evidence="5" id="KW-1185">Reference proteome</keyword>
<keyword evidence="1 3" id="KW-0663">Pyridoxal phosphate</keyword>
<name>A0ABY7BGJ7_9FIRM</name>
<dbReference type="PANTHER" id="PTHR30244">
    <property type="entry name" value="TRANSAMINASE"/>
    <property type="match status" value="1"/>
</dbReference>
<evidence type="ECO:0000313" key="5">
    <source>
        <dbReference type="Proteomes" id="UP001164745"/>
    </source>
</evidence>
<keyword evidence="4" id="KW-0032">Aminotransferase</keyword>